<keyword evidence="5" id="KW-0186">Copper</keyword>
<evidence type="ECO:0000256" key="4">
    <source>
        <dbReference type="ARBA" id="ARBA00022982"/>
    </source>
</evidence>
<reference evidence="8 9" key="1">
    <citation type="submission" date="2016-10" db="EMBL/GenBank/DDBJ databases">
        <authorList>
            <person name="de Groot N.N."/>
        </authorList>
    </citation>
    <scope>NUCLEOTIDE SEQUENCE [LARGE SCALE GENOMIC DNA]</scope>
    <source>
        <strain evidence="8 9">CGMCC 1.5337</strain>
    </source>
</reference>
<dbReference type="InterPro" id="IPR000923">
    <property type="entry name" value="BlueCu_1"/>
</dbReference>
<evidence type="ECO:0000313" key="9">
    <source>
        <dbReference type="Proteomes" id="UP000198518"/>
    </source>
</evidence>
<dbReference type="SUPFAM" id="SSF49503">
    <property type="entry name" value="Cupredoxins"/>
    <property type="match status" value="1"/>
</dbReference>
<gene>
    <name evidence="8" type="ORF">SAMN04487945_0638</name>
</gene>
<organism evidence="8 9">
    <name type="scientific">Halobacterium jilantaiense</name>
    <dbReference type="NCBI Taxonomy" id="355548"/>
    <lineage>
        <taxon>Archaea</taxon>
        <taxon>Methanobacteriati</taxon>
        <taxon>Methanobacteriota</taxon>
        <taxon>Stenosarchaea group</taxon>
        <taxon>Halobacteria</taxon>
        <taxon>Halobacteriales</taxon>
        <taxon>Halobacteriaceae</taxon>
        <taxon>Halobacterium</taxon>
    </lineage>
</organism>
<dbReference type="GO" id="GO:0016020">
    <property type="term" value="C:membrane"/>
    <property type="evidence" value="ECO:0007669"/>
    <property type="project" value="UniProtKB-SubCell"/>
</dbReference>
<dbReference type="OrthoDB" id="4392at2157"/>
<keyword evidence="9" id="KW-1185">Reference proteome</keyword>
<dbReference type="Pfam" id="PF00127">
    <property type="entry name" value="Copper-bind"/>
    <property type="match status" value="1"/>
</dbReference>
<name>A0A1I0N7L9_9EURY</name>
<dbReference type="GO" id="GO:0005507">
    <property type="term" value="F:copper ion binding"/>
    <property type="evidence" value="ECO:0007669"/>
    <property type="project" value="InterPro"/>
</dbReference>
<evidence type="ECO:0000259" key="7">
    <source>
        <dbReference type="Pfam" id="PF00127"/>
    </source>
</evidence>
<accession>A0A1I0N7L9</accession>
<dbReference type="STRING" id="355548.SAMN04487945_0638"/>
<evidence type="ECO:0000256" key="3">
    <source>
        <dbReference type="ARBA" id="ARBA00022723"/>
    </source>
</evidence>
<dbReference type="PROSITE" id="PS51257">
    <property type="entry name" value="PROKAR_LIPOPROTEIN"/>
    <property type="match status" value="1"/>
</dbReference>
<dbReference type="EMBL" id="FOJA01000001">
    <property type="protein sequence ID" value="SEV96662.1"/>
    <property type="molecule type" value="Genomic_DNA"/>
</dbReference>
<dbReference type="InterPro" id="IPR008972">
    <property type="entry name" value="Cupredoxin"/>
</dbReference>
<protein>
    <submittedName>
        <fullName evidence="8">Plastocyanin</fullName>
    </submittedName>
</protein>
<feature type="domain" description="Blue (type 1) copper" evidence="7">
    <location>
        <begin position="57"/>
        <end position="148"/>
    </location>
</feature>
<keyword evidence="4" id="KW-0249">Electron transport</keyword>
<dbReference type="Gene3D" id="2.60.40.420">
    <property type="entry name" value="Cupredoxins - blue copper proteins"/>
    <property type="match status" value="1"/>
</dbReference>
<dbReference type="PROSITE" id="PS00196">
    <property type="entry name" value="COPPER_BLUE"/>
    <property type="match status" value="1"/>
</dbReference>
<dbReference type="Proteomes" id="UP000198518">
    <property type="component" value="Unassembled WGS sequence"/>
</dbReference>
<evidence type="ECO:0000256" key="2">
    <source>
        <dbReference type="ARBA" id="ARBA00022448"/>
    </source>
</evidence>
<keyword evidence="2" id="KW-0813">Transport</keyword>
<dbReference type="InterPro" id="IPR028871">
    <property type="entry name" value="BlueCu_1_BS"/>
</dbReference>
<proteinExistence type="predicted"/>
<sequence length="149" mass="15503">MQRRAFIASGGGLAATALAGCIGPSLADSDYDIGMASNAFIPQDPVEGEGQPTHAASVGDTVVWANSGSRKHTVTAYESGVPDGADFFASGGFDSESEAREAWEKSLNGGGNIAPGETYEVTFDVPGEYYYFCIPHEGGGMRGKILVEE</sequence>
<evidence type="ECO:0000256" key="6">
    <source>
        <dbReference type="ARBA" id="ARBA00023136"/>
    </source>
</evidence>
<dbReference type="PANTHER" id="PTHR34192:SF10">
    <property type="entry name" value="PLASTOCYANIN MAJOR ISOFORM, CHLOROPLASTIC-RELATED"/>
    <property type="match status" value="1"/>
</dbReference>
<keyword evidence="6" id="KW-0472">Membrane</keyword>
<dbReference type="AlphaFoldDB" id="A0A1I0N7L9"/>
<dbReference type="PANTHER" id="PTHR34192">
    <property type="entry name" value="PLASTOCYANIN MAJOR ISOFORM, CHLOROPLASTIC-RELATED"/>
    <property type="match status" value="1"/>
</dbReference>
<evidence type="ECO:0000256" key="1">
    <source>
        <dbReference type="ARBA" id="ARBA00004370"/>
    </source>
</evidence>
<evidence type="ECO:0000256" key="5">
    <source>
        <dbReference type="ARBA" id="ARBA00023008"/>
    </source>
</evidence>
<dbReference type="GO" id="GO:0009055">
    <property type="term" value="F:electron transfer activity"/>
    <property type="evidence" value="ECO:0007669"/>
    <property type="project" value="InterPro"/>
</dbReference>
<keyword evidence="3" id="KW-0479">Metal-binding</keyword>
<dbReference type="RefSeq" id="WP_089667943.1">
    <property type="nucleotide sequence ID" value="NZ_FOJA01000001.1"/>
</dbReference>
<comment type="subcellular location">
    <subcellularLocation>
        <location evidence="1">Membrane</location>
    </subcellularLocation>
</comment>
<evidence type="ECO:0000313" key="8">
    <source>
        <dbReference type="EMBL" id="SEV96662.1"/>
    </source>
</evidence>